<evidence type="ECO:0000256" key="1">
    <source>
        <dbReference type="ARBA" id="ARBA00022574"/>
    </source>
</evidence>
<dbReference type="HOGENOM" id="CLU_000288_57_36_1"/>
<dbReference type="OrthoDB" id="2658855at2759"/>
<feature type="compositionally biased region" description="Basic residues" evidence="4">
    <location>
        <begin position="110"/>
        <end position="119"/>
    </location>
</feature>
<keyword evidence="2" id="KW-0677">Repeat</keyword>
<dbReference type="InterPro" id="IPR050349">
    <property type="entry name" value="WD_LIS1/nudF_dynein_reg"/>
</dbReference>
<dbReference type="PROSITE" id="PS50294">
    <property type="entry name" value="WD_REPEATS_REGION"/>
    <property type="match status" value="2"/>
</dbReference>
<dbReference type="Proteomes" id="UP000008370">
    <property type="component" value="Unassembled WGS sequence"/>
</dbReference>
<dbReference type="CDD" id="cd00200">
    <property type="entry name" value="WD40"/>
    <property type="match status" value="1"/>
</dbReference>
<dbReference type="GeneID" id="18908350"/>
<protein>
    <submittedName>
        <fullName evidence="5">Uncharacterized protein</fullName>
    </submittedName>
</protein>
<dbReference type="STRING" id="650164.K5WHQ7"/>
<dbReference type="PANTHER" id="PTHR44129">
    <property type="entry name" value="WD REPEAT-CONTAINING PROTEIN POP1"/>
    <property type="match status" value="1"/>
</dbReference>
<dbReference type="EMBL" id="JH930469">
    <property type="protein sequence ID" value="EKM58865.1"/>
    <property type="molecule type" value="Genomic_DNA"/>
</dbReference>
<name>K5WHQ7_PHACS</name>
<dbReference type="KEGG" id="pco:PHACADRAFT_136001"/>
<keyword evidence="1 3" id="KW-0853">WD repeat</keyword>
<evidence type="ECO:0000313" key="6">
    <source>
        <dbReference type="Proteomes" id="UP000008370"/>
    </source>
</evidence>
<organism evidence="5 6">
    <name type="scientific">Phanerochaete carnosa (strain HHB-10118-sp)</name>
    <name type="common">White-rot fungus</name>
    <name type="synonym">Peniophora carnosa</name>
    <dbReference type="NCBI Taxonomy" id="650164"/>
    <lineage>
        <taxon>Eukaryota</taxon>
        <taxon>Fungi</taxon>
        <taxon>Dikarya</taxon>
        <taxon>Basidiomycota</taxon>
        <taxon>Agaricomycotina</taxon>
        <taxon>Agaricomycetes</taxon>
        <taxon>Polyporales</taxon>
        <taxon>Phanerochaetaceae</taxon>
        <taxon>Phanerochaete</taxon>
    </lineage>
</organism>
<sequence>MCKEVQGALLDLKSEAYAESLYENPRIMAYMARQHDSWYTFARTDHLVEPEDIVFVSGWVKTPANWATAAFRDTSKTREVSLKGQIWQFVGLKLSASTTKEYSGPPMHRQGSKYPKRAGRNSTRDQCVFVKRIKIKKRLGIVRVLIAGAGHDKLPPGNSDPETVAGVVAVEELLDTEDLGNGGALFSEGQGKAIDPLDALLDYILEVSGADCAVARDEDIEAMLGGDYPPVDFSTYLRKSQPPVVVEDSQYGSISIPNLMYRGWVELQHRRITSLDLQKWPYIREEGSGDLVFGQVQLPSTEKPGDHKMSKSAYLEFADSTAGDTHMPCFTLSDDGKLLAASWRTVGSDILVWRTSDGLTLQHLRDPEYTDGVTAVAFSPDGRRLVTGSADETAVIWDIRSGKPIMRLRGHTYSLTDVAFSPDGVRIVTGSADYVVKFWDAATGLPLCTFSLDSPVRKLVFSSDGSRLAVMLEDKIALYDVGAPIVQLGAIHHYNVTDYRSVAFSPTGDRIFICAQGLVGRLYNTDSCKELLRLEEPNRKIAVGTFSPDGSSVASIASENRRFMLIVQDASKGTIRFKERIWAGGTAVAFSPDGTLVAAAGEMNVVVWNMKSGELVADLREMQRVSDIRFLPDGRRILFVGRTDRMGIWNVADTLRIR</sequence>
<accession>K5WHQ7</accession>
<feature type="repeat" description="WD" evidence="3">
    <location>
        <begin position="366"/>
        <end position="407"/>
    </location>
</feature>
<dbReference type="RefSeq" id="XP_007391455.1">
    <property type="nucleotide sequence ID" value="XM_007391393.1"/>
</dbReference>
<dbReference type="SMART" id="SM00320">
    <property type="entry name" value="WD40"/>
    <property type="match status" value="6"/>
</dbReference>
<dbReference type="SUPFAM" id="SSF82171">
    <property type="entry name" value="DPP6 N-terminal domain-like"/>
    <property type="match status" value="1"/>
</dbReference>
<evidence type="ECO:0000256" key="4">
    <source>
        <dbReference type="SAM" id="MobiDB-lite"/>
    </source>
</evidence>
<dbReference type="InterPro" id="IPR015943">
    <property type="entry name" value="WD40/YVTN_repeat-like_dom_sf"/>
</dbReference>
<evidence type="ECO:0000256" key="2">
    <source>
        <dbReference type="ARBA" id="ARBA00022737"/>
    </source>
</evidence>
<keyword evidence="6" id="KW-1185">Reference proteome</keyword>
<evidence type="ECO:0000256" key="3">
    <source>
        <dbReference type="PROSITE-ProRule" id="PRU00221"/>
    </source>
</evidence>
<proteinExistence type="predicted"/>
<gene>
    <name evidence="5" type="ORF">PHACADRAFT_136001</name>
</gene>
<dbReference type="Gene3D" id="2.130.10.10">
    <property type="entry name" value="YVTN repeat-like/Quinoprotein amine dehydrogenase"/>
    <property type="match status" value="2"/>
</dbReference>
<dbReference type="InterPro" id="IPR019775">
    <property type="entry name" value="WD40_repeat_CS"/>
</dbReference>
<dbReference type="InterPro" id="IPR001680">
    <property type="entry name" value="WD40_rpt"/>
</dbReference>
<dbReference type="AlphaFoldDB" id="K5WHQ7"/>
<reference evidence="5 6" key="1">
    <citation type="journal article" date="2012" name="BMC Genomics">
        <title>Comparative genomics of the white-rot fungi, Phanerochaete carnosa and P. chrysosporium, to elucidate the genetic basis of the distinct wood types they colonize.</title>
        <authorList>
            <person name="Suzuki H."/>
            <person name="MacDonald J."/>
            <person name="Syed K."/>
            <person name="Salamov A."/>
            <person name="Hori C."/>
            <person name="Aerts A."/>
            <person name="Henrissat B."/>
            <person name="Wiebenga A."/>
            <person name="vanKuyk P.A."/>
            <person name="Barry K."/>
            <person name="Lindquist E."/>
            <person name="LaButti K."/>
            <person name="Lapidus A."/>
            <person name="Lucas S."/>
            <person name="Coutinho P."/>
            <person name="Gong Y."/>
            <person name="Samejima M."/>
            <person name="Mahadevan R."/>
            <person name="Abou-Zaid M."/>
            <person name="de Vries R.P."/>
            <person name="Igarashi K."/>
            <person name="Yadav J.S."/>
            <person name="Grigoriev I.V."/>
            <person name="Master E.R."/>
        </authorList>
    </citation>
    <scope>NUCLEOTIDE SEQUENCE [LARGE SCALE GENOMIC DNA]</scope>
    <source>
        <strain evidence="5 6">HHB-10118-sp</strain>
    </source>
</reference>
<dbReference type="Pfam" id="PF00400">
    <property type="entry name" value="WD40"/>
    <property type="match status" value="3"/>
</dbReference>
<evidence type="ECO:0000313" key="5">
    <source>
        <dbReference type="EMBL" id="EKM58865.1"/>
    </source>
</evidence>
<dbReference type="InParanoid" id="K5WHQ7"/>
<dbReference type="PROSITE" id="PS50082">
    <property type="entry name" value="WD_REPEATS_2"/>
    <property type="match status" value="2"/>
</dbReference>
<dbReference type="PROSITE" id="PS00678">
    <property type="entry name" value="WD_REPEATS_1"/>
    <property type="match status" value="2"/>
</dbReference>
<feature type="region of interest" description="Disordered" evidence="4">
    <location>
        <begin position="100"/>
        <end position="120"/>
    </location>
</feature>
<feature type="repeat" description="WD" evidence="3">
    <location>
        <begin position="408"/>
        <end position="449"/>
    </location>
</feature>